<feature type="domain" description="PPM-type phosphatase" evidence="2">
    <location>
        <begin position="34"/>
        <end position="220"/>
    </location>
</feature>
<keyword evidence="4" id="KW-1185">Reference proteome</keyword>
<evidence type="ECO:0000256" key="1">
    <source>
        <dbReference type="ARBA" id="ARBA00022801"/>
    </source>
</evidence>
<organism evidence="3 4">
    <name type="scientific">Acetoanaerobium pronyense</name>
    <dbReference type="NCBI Taxonomy" id="1482736"/>
    <lineage>
        <taxon>Bacteria</taxon>
        <taxon>Bacillati</taxon>
        <taxon>Bacillota</taxon>
        <taxon>Clostridia</taxon>
        <taxon>Peptostreptococcales</taxon>
        <taxon>Filifactoraceae</taxon>
        <taxon>Acetoanaerobium</taxon>
    </lineage>
</organism>
<dbReference type="InterPro" id="IPR036457">
    <property type="entry name" value="PPM-type-like_dom_sf"/>
</dbReference>
<dbReference type="PANTHER" id="PTHR43156">
    <property type="entry name" value="STAGE II SPORULATION PROTEIN E-RELATED"/>
    <property type="match status" value="1"/>
</dbReference>
<dbReference type="RefSeq" id="WP_209661553.1">
    <property type="nucleotide sequence ID" value="NZ_JAGGLI010000030.1"/>
</dbReference>
<dbReference type="InterPro" id="IPR052016">
    <property type="entry name" value="Bact_Sigma-Reg"/>
</dbReference>
<reference evidence="3 4" key="1">
    <citation type="submission" date="2021-03" db="EMBL/GenBank/DDBJ databases">
        <title>Genomic Encyclopedia of Type Strains, Phase IV (KMG-IV): sequencing the most valuable type-strain genomes for metagenomic binning, comparative biology and taxonomic classification.</title>
        <authorList>
            <person name="Goeker M."/>
        </authorList>
    </citation>
    <scope>NUCLEOTIDE SEQUENCE [LARGE SCALE GENOMIC DNA]</scope>
    <source>
        <strain evidence="3 4">DSM 27512</strain>
    </source>
</reference>
<dbReference type="Pfam" id="PF07228">
    <property type="entry name" value="SpoIIE"/>
    <property type="match status" value="1"/>
</dbReference>
<dbReference type="PANTHER" id="PTHR43156:SF2">
    <property type="entry name" value="STAGE II SPORULATION PROTEIN E"/>
    <property type="match status" value="1"/>
</dbReference>
<protein>
    <recommendedName>
        <fullName evidence="2">PPM-type phosphatase domain-containing protein</fullName>
    </recommendedName>
</protein>
<dbReference type="SUPFAM" id="SSF81606">
    <property type="entry name" value="PP2C-like"/>
    <property type="match status" value="1"/>
</dbReference>
<accession>A0ABS4KPG5</accession>
<dbReference type="Proteomes" id="UP001314903">
    <property type="component" value="Unassembled WGS sequence"/>
</dbReference>
<keyword evidence="1" id="KW-0378">Hydrolase</keyword>
<sequence length="388" mass="43765">MLKKNRPYVDIASYSLNKKNEELCGDKIEIFQSEQNTIIVLADGLGSGVKANILATLTTKIALTMLKKGESLEETIDTVMNTLPVCQVRQIAYSTFGIIKIDKDLNCTVIEYDNPPIFFVRDKALVNFKKEERYYGGKKVLLSSFPLLEGDFITLTSDGVIHAGVGNILNHGWEWSHVSEFLCKQDLVSADQITRRLIDTCNCLYGNQPGDDTSAVTVKIRRPKIVNIFSGPPENPSLDKHYTHRFMNLEGSKIICGGTTANIFSRELKRELKTSLDYTDPTIPPIAELEGFDLVTEGVLTLKRVLDLLKKSKNEKMDDAVFKKDGASRLYKILLDESTHLQFWIGNSINPAHQNPDFPQELSIKVNVIKEITEELKKYNKQISLKYI</sequence>
<comment type="caution">
    <text evidence="3">The sequence shown here is derived from an EMBL/GenBank/DDBJ whole genome shotgun (WGS) entry which is preliminary data.</text>
</comment>
<evidence type="ECO:0000313" key="3">
    <source>
        <dbReference type="EMBL" id="MBP2028504.1"/>
    </source>
</evidence>
<proteinExistence type="predicted"/>
<evidence type="ECO:0000313" key="4">
    <source>
        <dbReference type="Proteomes" id="UP001314903"/>
    </source>
</evidence>
<dbReference type="Gene3D" id="3.60.40.10">
    <property type="entry name" value="PPM-type phosphatase domain"/>
    <property type="match status" value="1"/>
</dbReference>
<gene>
    <name evidence="3" type="ORF">J2Z35_002329</name>
</gene>
<evidence type="ECO:0000259" key="2">
    <source>
        <dbReference type="Pfam" id="PF07228"/>
    </source>
</evidence>
<dbReference type="InterPro" id="IPR001932">
    <property type="entry name" value="PPM-type_phosphatase-like_dom"/>
</dbReference>
<name>A0ABS4KPG5_9FIRM</name>
<dbReference type="EMBL" id="JAGGLI010000030">
    <property type="protein sequence ID" value="MBP2028504.1"/>
    <property type="molecule type" value="Genomic_DNA"/>
</dbReference>